<organism evidence="3">
    <name type="scientific">Rhizophora mucronata</name>
    <name type="common">Asiatic mangrove</name>
    <dbReference type="NCBI Taxonomy" id="61149"/>
    <lineage>
        <taxon>Eukaryota</taxon>
        <taxon>Viridiplantae</taxon>
        <taxon>Streptophyta</taxon>
        <taxon>Embryophyta</taxon>
        <taxon>Tracheophyta</taxon>
        <taxon>Spermatophyta</taxon>
        <taxon>Magnoliopsida</taxon>
        <taxon>eudicotyledons</taxon>
        <taxon>Gunneridae</taxon>
        <taxon>Pentapetalae</taxon>
        <taxon>rosids</taxon>
        <taxon>fabids</taxon>
        <taxon>Malpighiales</taxon>
        <taxon>Rhizophoraceae</taxon>
        <taxon>Rhizophora</taxon>
    </lineage>
</organism>
<proteinExistence type="predicted"/>
<reference evidence="3" key="1">
    <citation type="submission" date="2018-02" db="EMBL/GenBank/DDBJ databases">
        <title>Rhizophora mucronata_Transcriptome.</title>
        <authorList>
            <person name="Meera S.P."/>
            <person name="Sreeshan A."/>
            <person name="Augustine A."/>
        </authorList>
    </citation>
    <scope>NUCLEOTIDE SEQUENCE</scope>
    <source>
        <tissue evidence="3">Leaf</tissue>
    </source>
</reference>
<dbReference type="GO" id="GO:0019509">
    <property type="term" value="P:L-methionine salvage from methylthioadenosine"/>
    <property type="evidence" value="ECO:0007669"/>
    <property type="project" value="TreeGrafter"/>
</dbReference>
<dbReference type="PANTHER" id="PTHR10640:SF7">
    <property type="entry name" value="METHYLTHIORIBULOSE-1-PHOSPHATE DEHYDRATASE"/>
    <property type="match status" value="1"/>
</dbReference>
<evidence type="ECO:0000313" key="3">
    <source>
        <dbReference type="EMBL" id="MBW94618.1"/>
    </source>
</evidence>
<evidence type="ECO:0000259" key="2">
    <source>
        <dbReference type="Pfam" id="PF00596"/>
    </source>
</evidence>
<evidence type="ECO:0000256" key="1">
    <source>
        <dbReference type="SAM" id="MobiDB-lite"/>
    </source>
</evidence>
<dbReference type="PANTHER" id="PTHR10640">
    <property type="entry name" value="METHYLTHIORIBULOSE-1-PHOSPHATE DEHYDRATASE"/>
    <property type="match status" value="1"/>
</dbReference>
<dbReference type="Pfam" id="PF00596">
    <property type="entry name" value="Aldolase_II"/>
    <property type="match status" value="1"/>
</dbReference>
<feature type="domain" description="Class II aldolase/adducin N-terminal" evidence="2">
    <location>
        <begin position="1"/>
        <end position="64"/>
    </location>
</feature>
<protein>
    <submittedName>
        <fullName evidence="3">Putative bifunctional methylthioribulose-1-phosphate dehydratase/enolase-phosphatase E1</fullName>
    </submittedName>
</protein>
<name>A0A2P2JMD4_RHIMU</name>
<accession>A0A2P2JMD4</accession>
<sequence>MEPEDMYILDGNGSTLSSPSPKPYPHKPPKCSDCGPLFMKAYQMRNAGAVIHSHGIESCLATMINPLEKEFRVSISKNNL</sequence>
<dbReference type="AlphaFoldDB" id="A0A2P2JMD4"/>
<dbReference type="SUPFAM" id="SSF53639">
    <property type="entry name" value="AraD/HMP-PK domain-like"/>
    <property type="match status" value="1"/>
</dbReference>
<feature type="region of interest" description="Disordered" evidence="1">
    <location>
        <begin position="1"/>
        <end position="28"/>
    </location>
</feature>
<dbReference type="EMBL" id="GGEC01014135">
    <property type="protein sequence ID" value="MBW94618.1"/>
    <property type="molecule type" value="Transcribed_RNA"/>
</dbReference>
<dbReference type="GO" id="GO:0005737">
    <property type="term" value="C:cytoplasm"/>
    <property type="evidence" value="ECO:0007669"/>
    <property type="project" value="TreeGrafter"/>
</dbReference>
<dbReference type="Gene3D" id="3.40.225.10">
    <property type="entry name" value="Class II aldolase/adducin N-terminal domain"/>
    <property type="match status" value="1"/>
</dbReference>
<dbReference type="GO" id="GO:0046570">
    <property type="term" value="F:methylthioribulose 1-phosphate dehydratase activity"/>
    <property type="evidence" value="ECO:0007669"/>
    <property type="project" value="TreeGrafter"/>
</dbReference>
<dbReference type="InterPro" id="IPR036409">
    <property type="entry name" value="Aldolase_II/adducin_N_sf"/>
</dbReference>
<dbReference type="InterPro" id="IPR001303">
    <property type="entry name" value="Aldolase_II/adducin_N"/>
</dbReference>